<keyword evidence="2" id="KW-1185">Reference proteome</keyword>
<organism evidence="1 2">
    <name type="scientific">Aspergillus japonicus CBS 114.51</name>
    <dbReference type="NCBI Taxonomy" id="1448312"/>
    <lineage>
        <taxon>Eukaryota</taxon>
        <taxon>Fungi</taxon>
        <taxon>Dikarya</taxon>
        <taxon>Ascomycota</taxon>
        <taxon>Pezizomycotina</taxon>
        <taxon>Eurotiomycetes</taxon>
        <taxon>Eurotiomycetidae</taxon>
        <taxon>Eurotiales</taxon>
        <taxon>Aspergillaceae</taxon>
        <taxon>Aspergillus</taxon>
        <taxon>Aspergillus subgen. Circumdati</taxon>
    </lineage>
</organism>
<evidence type="ECO:0000313" key="1">
    <source>
        <dbReference type="EMBL" id="RAH83858.1"/>
    </source>
</evidence>
<name>A0A8T8X6T9_ASPJA</name>
<sequence length="74" mass="7773">MACVLHALVIRLTFPVENTCRFLVCFAADHVSVKKEATGEATGGEGLLAAGLTAVTCVVRLQNCLLADGLRQEG</sequence>
<dbReference type="AlphaFoldDB" id="A0A8T8X6T9"/>
<dbReference type="EMBL" id="KZ824781">
    <property type="protein sequence ID" value="RAH83858.1"/>
    <property type="molecule type" value="Genomic_DNA"/>
</dbReference>
<dbReference type="GeneID" id="37175346"/>
<gene>
    <name evidence="1" type="ORF">BO86DRAFT_387689</name>
</gene>
<evidence type="ECO:0000313" key="2">
    <source>
        <dbReference type="Proteomes" id="UP000249497"/>
    </source>
</evidence>
<reference evidence="1 2" key="1">
    <citation type="submission" date="2018-02" db="EMBL/GenBank/DDBJ databases">
        <title>The genomes of Aspergillus section Nigri reveals drivers in fungal speciation.</title>
        <authorList>
            <consortium name="DOE Joint Genome Institute"/>
            <person name="Vesth T.C."/>
            <person name="Nybo J."/>
            <person name="Theobald S."/>
            <person name="Brandl J."/>
            <person name="Frisvad J.C."/>
            <person name="Nielsen K.F."/>
            <person name="Lyhne E.K."/>
            <person name="Kogle M.E."/>
            <person name="Kuo A."/>
            <person name="Riley R."/>
            <person name="Clum A."/>
            <person name="Nolan M."/>
            <person name="Lipzen A."/>
            <person name="Salamov A."/>
            <person name="Henrissat B."/>
            <person name="Wiebenga A."/>
            <person name="De vries R.P."/>
            <person name="Grigoriev I.V."/>
            <person name="Mortensen U.H."/>
            <person name="Andersen M.R."/>
            <person name="Baker S.E."/>
        </authorList>
    </citation>
    <scope>NUCLEOTIDE SEQUENCE [LARGE SCALE GENOMIC DNA]</scope>
    <source>
        <strain evidence="1 2">CBS 114.51</strain>
    </source>
</reference>
<dbReference type="Proteomes" id="UP000249497">
    <property type="component" value="Unassembled WGS sequence"/>
</dbReference>
<proteinExistence type="predicted"/>
<protein>
    <submittedName>
        <fullName evidence="1">Uncharacterized protein</fullName>
    </submittedName>
</protein>
<dbReference type="RefSeq" id="XP_025529752.1">
    <property type="nucleotide sequence ID" value="XM_025671654.1"/>
</dbReference>
<accession>A0A8T8X6T9</accession>